<sequence length="319" mass="33253">MSTKYAGLKVVAVHAHPDDEAIWTGGLLADLARHGAHVTVVTCTLGEQGEVIGDTFAGLDSHHADQLGGFRIGELSASLAALNARGRFLGYAGKYRDSGMAGDPAGEHPRAFIRHREEAEADLAAVMADIDPQLVVTYEADGGYGHPDHKQAHAITAAVIAAENTHTTPRRLVCCVTDHDSLARGLDAITTIPPGWRRAADGELACHHLDRRPAGEVVAVHLDAAARHAKQAAMKAHATQLWIADGSLTPTNPRAACATIGDFSAASGVFALSNLIAQPLLNVEHYSCHPAGLAYPAGATHPADGLVGGLSGKEGQCRG</sequence>
<keyword evidence="1" id="KW-0479">Metal-binding</keyword>
<reference evidence="5" key="1">
    <citation type="submission" date="2021-03" db="EMBL/GenBank/DDBJ databases">
        <authorList>
            <person name="Sun Q."/>
        </authorList>
    </citation>
    <scope>NUCLEOTIDE SEQUENCE</scope>
    <source>
        <strain evidence="5">CCM 8862</strain>
    </source>
</reference>
<dbReference type="InterPro" id="IPR017810">
    <property type="entry name" value="Mycothiol_biosynthesis_MshB"/>
</dbReference>
<evidence type="ECO:0000313" key="6">
    <source>
        <dbReference type="Proteomes" id="UP000664332"/>
    </source>
</evidence>
<keyword evidence="3" id="KW-0862">Zinc</keyword>
<dbReference type="InterPro" id="IPR003737">
    <property type="entry name" value="GlcNAc_PI_deacetylase-related"/>
</dbReference>
<dbReference type="Proteomes" id="UP000664332">
    <property type="component" value="Unassembled WGS sequence"/>
</dbReference>
<dbReference type="RefSeq" id="WP_207279472.1">
    <property type="nucleotide sequence ID" value="NZ_JAFLEQ010000016.1"/>
</dbReference>
<dbReference type="Pfam" id="PF02585">
    <property type="entry name" value="PIG-L"/>
    <property type="match status" value="1"/>
</dbReference>
<dbReference type="PANTHER" id="PTHR12993:SF26">
    <property type="entry name" value="1D-MYO-INOSITOL 2-ACETAMIDO-2-DEOXY-ALPHA-D-GLUCOPYRANOSIDE DEACETYLASE"/>
    <property type="match status" value="1"/>
</dbReference>
<dbReference type="GO" id="GO:0046872">
    <property type="term" value="F:metal ion binding"/>
    <property type="evidence" value="ECO:0007669"/>
    <property type="project" value="UniProtKB-KW"/>
</dbReference>
<evidence type="ECO:0000256" key="3">
    <source>
        <dbReference type="ARBA" id="ARBA00022833"/>
    </source>
</evidence>
<dbReference type="SUPFAM" id="SSF102588">
    <property type="entry name" value="LmbE-like"/>
    <property type="match status" value="1"/>
</dbReference>
<evidence type="ECO:0000256" key="4">
    <source>
        <dbReference type="NCBIfam" id="TIGR03445"/>
    </source>
</evidence>
<keyword evidence="2 5" id="KW-0378">Hydrolase</keyword>
<evidence type="ECO:0000313" key="5">
    <source>
        <dbReference type="EMBL" id="MBN9644837.1"/>
    </source>
</evidence>
<dbReference type="InterPro" id="IPR024078">
    <property type="entry name" value="LmbE-like_dom_sf"/>
</dbReference>
<gene>
    <name evidence="5" type="primary">mshB</name>
    <name evidence="5" type="ORF">JZY06_09480</name>
</gene>
<evidence type="ECO:0000256" key="1">
    <source>
        <dbReference type="ARBA" id="ARBA00022723"/>
    </source>
</evidence>
<evidence type="ECO:0000256" key="2">
    <source>
        <dbReference type="ARBA" id="ARBA00022801"/>
    </source>
</evidence>
<dbReference type="Gene3D" id="3.40.50.10320">
    <property type="entry name" value="LmbE-like"/>
    <property type="match status" value="1"/>
</dbReference>
<keyword evidence="6" id="KW-1185">Reference proteome</keyword>
<dbReference type="EMBL" id="JAFLEQ010000016">
    <property type="protein sequence ID" value="MBN9644837.1"/>
    <property type="molecule type" value="Genomic_DNA"/>
</dbReference>
<organism evidence="5 6">
    <name type="scientific">Corynebacterium mendelii</name>
    <dbReference type="NCBI Taxonomy" id="2765362"/>
    <lineage>
        <taxon>Bacteria</taxon>
        <taxon>Bacillati</taxon>
        <taxon>Actinomycetota</taxon>
        <taxon>Actinomycetes</taxon>
        <taxon>Mycobacteriales</taxon>
        <taxon>Corynebacteriaceae</taxon>
        <taxon>Corynebacterium</taxon>
    </lineage>
</organism>
<comment type="caution">
    <text evidence="5">The sequence shown here is derived from an EMBL/GenBank/DDBJ whole genome shotgun (WGS) entry which is preliminary data.</text>
</comment>
<dbReference type="GO" id="GO:0010125">
    <property type="term" value="P:mycothiol biosynthetic process"/>
    <property type="evidence" value="ECO:0007669"/>
    <property type="project" value="UniProtKB-UniRule"/>
</dbReference>
<accession>A0A939E3N0</accession>
<name>A0A939E3N0_9CORY</name>
<dbReference type="PANTHER" id="PTHR12993">
    <property type="entry name" value="N-ACETYLGLUCOSAMINYL-PHOSPHATIDYLINOSITOL DE-N-ACETYLASE-RELATED"/>
    <property type="match status" value="1"/>
</dbReference>
<dbReference type="EC" id="3.5.1.103" evidence="4"/>
<protein>
    <recommendedName>
        <fullName evidence="4">N-acetyl-1-D-myo-inositol-2-amino-2-deoxy-alpha-D-glucopyranoside deacetylase</fullName>
        <ecNumber evidence="4">3.5.1.103</ecNumber>
    </recommendedName>
</protein>
<dbReference type="NCBIfam" id="TIGR03445">
    <property type="entry name" value="mycothiol_MshB"/>
    <property type="match status" value="1"/>
</dbReference>
<proteinExistence type="predicted"/>
<dbReference type="GO" id="GO:0035595">
    <property type="term" value="F:N-acetylglucosaminylinositol deacetylase activity"/>
    <property type="evidence" value="ECO:0007669"/>
    <property type="project" value="UniProtKB-EC"/>
</dbReference>
<dbReference type="AlphaFoldDB" id="A0A939E3N0"/>